<evidence type="ECO:0000313" key="3">
    <source>
        <dbReference type="EMBL" id="SCC59493.1"/>
    </source>
</evidence>
<dbReference type="OrthoDB" id="4146344at2"/>
<feature type="domain" description="Putative DNA-binding" evidence="1">
    <location>
        <begin position="10"/>
        <end position="94"/>
    </location>
</feature>
<dbReference type="Gene3D" id="3.90.930.50">
    <property type="match status" value="1"/>
</dbReference>
<name>A0A1C4FV19_9BACT</name>
<dbReference type="InterPro" id="IPR044922">
    <property type="entry name" value="DUF2063_N_sf"/>
</dbReference>
<sequence length="249" mass="28979">MQPSNPTTGYQQSLAHYCRTGEYTHIRGVHTDHVQHYRRLVYNVVDDSLQSAYPLTYHLLEEEEWNNLVQRFFSEHPCQSPQLWYMPKELYDYMIAATHPLLTRYPFLLELLWFEWLEVALYMMEDKTTEYRHQGDLQQDKLVLNPEHHLEHFAFPVHLKQAATIIAEDQSHYFLALHRHPESGEVQFTDLSPAFVSMLESLAEGPATMNELLAHACTTLGIPESEAIRQATQAFLAHALRTQLILGFA</sequence>
<evidence type="ECO:0000313" key="4">
    <source>
        <dbReference type="Proteomes" id="UP000242818"/>
    </source>
</evidence>
<reference evidence="3 4" key="1">
    <citation type="submission" date="2016-08" db="EMBL/GenBank/DDBJ databases">
        <authorList>
            <person name="Seilhamer J.J."/>
        </authorList>
    </citation>
    <scope>NUCLEOTIDE SEQUENCE [LARGE SCALE GENOMIC DNA]</scope>
    <source>
        <strain evidence="3 4">A37T2</strain>
    </source>
</reference>
<dbReference type="Gene3D" id="1.10.150.690">
    <property type="entry name" value="DUF2063"/>
    <property type="match status" value="1"/>
</dbReference>
<evidence type="ECO:0000259" key="2">
    <source>
        <dbReference type="Pfam" id="PF22106"/>
    </source>
</evidence>
<dbReference type="RefSeq" id="WP_089714938.1">
    <property type="nucleotide sequence ID" value="NZ_FMAR01000017.1"/>
</dbReference>
<protein>
    <submittedName>
        <fullName evidence="3">Uncharacterized protein</fullName>
    </submittedName>
</protein>
<dbReference type="STRING" id="1335309.GA0116948_11727"/>
<evidence type="ECO:0000259" key="1">
    <source>
        <dbReference type="Pfam" id="PF09836"/>
    </source>
</evidence>
<dbReference type="AlphaFoldDB" id="A0A1C4FV19"/>
<dbReference type="InterPro" id="IPR018640">
    <property type="entry name" value="DUF2063"/>
</dbReference>
<dbReference type="Pfam" id="PF22106">
    <property type="entry name" value="NGO1945_C"/>
    <property type="match status" value="1"/>
</dbReference>
<feature type="domain" description="NGO1945-like C-terminal" evidence="2">
    <location>
        <begin position="145"/>
        <end position="238"/>
    </location>
</feature>
<accession>A0A1C4FV19</accession>
<dbReference type="Pfam" id="PF09836">
    <property type="entry name" value="DUF2063"/>
    <property type="match status" value="1"/>
</dbReference>
<keyword evidence="4" id="KW-1185">Reference proteome</keyword>
<proteinExistence type="predicted"/>
<dbReference type="EMBL" id="FMAR01000017">
    <property type="protein sequence ID" value="SCC59493.1"/>
    <property type="molecule type" value="Genomic_DNA"/>
</dbReference>
<organism evidence="3 4">
    <name type="scientific">Chitinophaga costaii</name>
    <dbReference type="NCBI Taxonomy" id="1335309"/>
    <lineage>
        <taxon>Bacteria</taxon>
        <taxon>Pseudomonadati</taxon>
        <taxon>Bacteroidota</taxon>
        <taxon>Chitinophagia</taxon>
        <taxon>Chitinophagales</taxon>
        <taxon>Chitinophagaceae</taxon>
        <taxon>Chitinophaga</taxon>
    </lineage>
</organism>
<dbReference type="InterPro" id="IPR054098">
    <property type="entry name" value="NGO1945-like_C"/>
</dbReference>
<dbReference type="Proteomes" id="UP000242818">
    <property type="component" value="Unassembled WGS sequence"/>
</dbReference>
<gene>
    <name evidence="3" type="ORF">GA0116948_11727</name>
</gene>